<evidence type="ECO:0000313" key="5">
    <source>
        <dbReference type="EMBL" id="SDE22422.1"/>
    </source>
</evidence>
<proteinExistence type="predicted"/>
<reference evidence="6" key="1">
    <citation type="submission" date="2016-10" db="EMBL/GenBank/DDBJ databases">
        <authorList>
            <person name="Varghese N."/>
        </authorList>
    </citation>
    <scope>NUCLEOTIDE SEQUENCE [LARGE SCALE GENOMIC DNA]</scope>
    <source>
        <strain evidence="6">DSM 20639</strain>
    </source>
</reference>
<evidence type="ECO:0000259" key="3">
    <source>
        <dbReference type="Pfam" id="PF13399"/>
    </source>
</evidence>
<feature type="domain" description="LytR/CpsA/Psr regulator C-terminal" evidence="3">
    <location>
        <begin position="141"/>
        <end position="222"/>
    </location>
</feature>
<evidence type="ECO:0000256" key="2">
    <source>
        <dbReference type="SAM" id="Phobius"/>
    </source>
</evidence>
<dbReference type="EMBL" id="JAWNFU010000003">
    <property type="protein sequence ID" value="MDY5153657.1"/>
    <property type="molecule type" value="Genomic_DNA"/>
</dbReference>
<feature type="compositionally biased region" description="Polar residues" evidence="1">
    <location>
        <begin position="129"/>
        <end position="138"/>
    </location>
</feature>
<evidence type="ECO:0000313" key="6">
    <source>
        <dbReference type="Proteomes" id="UP000182744"/>
    </source>
</evidence>
<dbReference type="Pfam" id="PF13399">
    <property type="entry name" value="LytR_C"/>
    <property type="match status" value="1"/>
</dbReference>
<dbReference type="Gene3D" id="3.30.70.2390">
    <property type="match status" value="1"/>
</dbReference>
<reference evidence="4" key="3">
    <citation type="submission" date="2023-10" db="EMBL/GenBank/DDBJ databases">
        <title>Whole Genome based description of the genera Actinobaculum and Actinotignum reveals a complex phylogenetic relationship within the species included in the genus Actinotignum.</title>
        <authorList>
            <person name="Jensen C.S."/>
            <person name="Dargis R."/>
            <person name="Kemp M."/>
            <person name="Christensen J.J."/>
        </authorList>
    </citation>
    <scope>NUCLEOTIDE SEQUENCE</scope>
    <source>
        <strain evidence="4">Actinobaculum_suis_CCUG19206T</strain>
    </source>
</reference>
<dbReference type="AlphaFoldDB" id="A0A1G7B631"/>
<organism evidence="5 6">
    <name type="scientific">Actinobaculum suis</name>
    <dbReference type="NCBI Taxonomy" id="1657"/>
    <lineage>
        <taxon>Bacteria</taxon>
        <taxon>Bacillati</taxon>
        <taxon>Actinomycetota</taxon>
        <taxon>Actinomycetes</taxon>
        <taxon>Actinomycetales</taxon>
        <taxon>Actinomycetaceae</taxon>
        <taxon>Actinobaculum</taxon>
    </lineage>
</organism>
<dbReference type="Proteomes" id="UP000182744">
    <property type="component" value="Unassembled WGS sequence"/>
</dbReference>
<reference evidence="5" key="2">
    <citation type="submission" date="2016-10" db="EMBL/GenBank/DDBJ databases">
        <authorList>
            <person name="de Groot N.N."/>
        </authorList>
    </citation>
    <scope>NUCLEOTIDE SEQUENCE [LARGE SCALE GENOMIC DNA]</scope>
    <source>
        <strain evidence="5">DSM 20639</strain>
    </source>
</reference>
<name>A0A1G7B631_9ACTO</name>
<gene>
    <name evidence="4" type="ORF">R6G71_06300</name>
    <name evidence="5" type="ORF">SAMN05421878_10429</name>
</gene>
<accession>A0A1G7B631</accession>
<evidence type="ECO:0000256" key="1">
    <source>
        <dbReference type="SAM" id="MobiDB-lite"/>
    </source>
</evidence>
<protein>
    <submittedName>
        <fullName evidence="4">LytR C-terminal domain-containing protein</fullName>
    </submittedName>
    <submittedName>
        <fullName evidence="5">LytR cell envelope-related transcriptional attenuator</fullName>
    </submittedName>
</protein>
<keyword evidence="2" id="KW-1133">Transmembrane helix</keyword>
<dbReference type="InterPro" id="IPR027381">
    <property type="entry name" value="LytR/CpsA/Psr_C"/>
</dbReference>
<dbReference type="RefSeq" id="WP_074661521.1">
    <property type="nucleotide sequence ID" value="NZ_FNAU01000004.1"/>
</dbReference>
<evidence type="ECO:0000313" key="4">
    <source>
        <dbReference type="EMBL" id="MDY5153657.1"/>
    </source>
</evidence>
<feature type="transmembrane region" description="Helical" evidence="2">
    <location>
        <begin position="32"/>
        <end position="51"/>
    </location>
</feature>
<dbReference type="Proteomes" id="UP001273799">
    <property type="component" value="Unassembled WGS sequence"/>
</dbReference>
<keyword evidence="2" id="KW-0472">Membrane</keyword>
<sequence length="224" mass="23293">MAKKYPEDEFDIAARQRVTQGAHRKQKSNAKWWIALVAVLILAPLVGIGLIKLNNVNVDSLVKESPTPAVVETATPEPDPSASLPVYGEGEQPGESPIPEPGQPVEPGANGAEDGTEANADAAEAEPTENPTPQADTSKSISLLNASGINGYAAKNQNLLLEAGYTNVAIGNYRHAAPAHSQIFYPAAADLPTVQAIGAALGITDFVENAQATGGNQIVVVLVD</sequence>
<dbReference type="EMBL" id="FNAU01000004">
    <property type="protein sequence ID" value="SDE22422.1"/>
    <property type="molecule type" value="Genomic_DNA"/>
</dbReference>
<keyword evidence="2" id="KW-0812">Transmembrane</keyword>
<feature type="region of interest" description="Disordered" evidence="1">
    <location>
        <begin position="69"/>
        <end position="138"/>
    </location>
</feature>
<keyword evidence="6" id="KW-1185">Reference proteome</keyword>